<reference evidence="1 2" key="1">
    <citation type="journal article" date="2017" name="Genome Announc.">
        <title>Genome sequence of the saprophytic ascomycete Epicoccum nigrum ICMP 19927 strain isolated from New Zealand.</title>
        <authorList>
            <person name="Fokin M."/>
            <person name="Fleetwood D."/>
            <person name="Weir B.S."/>
            <person name="Villas-Boas S.G."/>
        </authorList>
    </citation>
    <scope>NUCLEOTIDE SEQUENCE [LARGE SCALE GENOMIC DNA]</scope>
    <source>
        <strain evidence="1 2">ICMP 19927</strain>
    </source>
</reference>
<evidence type="ECO:0000313" key="1">
    <source>
        <dbReference type="EMBL" id="OSS47467.1"/>
    </source>
</evidence>
<dbReference type="InParanoid" id="A0A1Y2LWB4"/>
<dbReference type="EMBL" id="KZ107848">
    <property type="protein sequence ID" value="OSS47467.1"/>
    <property type="molecule type" value="Genomic_DNA"/>
</dbReference>
<evidence type="ECO:0000313" key="2">
    <source>
        <dbReference type="Proteomes" id="UP000193240"/>
    </source>
</evidence>
<protein>
    <submittedName>
        <fullName evidence="1">Uncharacterized protein</fullName>
    </submittedName>
</protein>
<accession>A0A1Y2LWB4</accession>
<sequence length="67" mass="7895">MANELGSAKSYGFIIFRGDYSDDAQWERYMTYLKNQTQSGLKSEDLGHLYDRIDWKVLDEDPEVVRE</sequence>
<organism evidence="1 2">
    <name type="scientific">Epicoccum nigrum</name>
    <name type="common">Soil fungus</name>
    <name type="synonym">Epicoccum purpurascens</name>
    <dbReference type="NCBI Taxonomy" id="105696"/>
    <lineage>
        <taxon>Eukaryota</taxon>
        <taxon>Fungi</taxon>
        <taxon>Dikarya</taxon>
        <taxon>Ascomycota</taxon>
        <taxon>Pezizomycotina</taxon>
        <taxon>Dothideomycetes</taxon>
        <taxon>Pleosporomycetidae</taxon>
        <taxon>Pleosporales</taxon>
        <taxon>Pleosporineae</taxon>
        <taxon>Didymellaceae</taxon>
        <taxon>Epicoccum</taxon>
    </lineage>
</organism>
<keyword evidence="2" id="KW-1185">Reference proteome</keyword>
<proteinExistence type="predicted"/>
<gene>
    <name evidence="1" type="ORF">B5807_07185</name>
</gene>
<name>A0A1Y2LWB4_EPING</name>
<dbReference type="AlphaFoldDB" id="A0A1Y2LWB4"/>
<dbReference type="Proteomes" id="UP000193240">
    <property type="component" value="Unassembled WGS sequence"/>
</dbReference>